<dbReference type="GO" id="GO:0003677">
    <property type="term" value="F:DNA binding"/>
    <property type="evidence" value="ECO:0007669"/>
    <property type="project" value="UniProtKB-KW"/>
</dbReference>
<organism evidence="4 5">
    <name type="scientific">Avibacterium paragallinarum</name>
    <name type="common">Haemophilus gallinarum</name>
    <dbReference type="NCBI Taxonomy" id="728"/>
    <lineage>
        <taxon>Bacteria</taxon>
        <taxon>Pseudomonadati</taxon>
        <taxon>Pseudomonadota</taxon>
        <taxon>Gammaproteobacteria</taxon>
        <taxon>Pasteurellales</taxon>
        <taxon>Pasteurellaceae</taxon>
        <taxon>Avibacterium</taxon>
    </lineage>
</organism>
<dbReference type="Pfam" id="PF00436">
    <property type="entry name" value="SSB"/>
    <property type="match status" value="1"/>
</dbReference>
<dbReference type="PIRSF" id="PIRSF002070">
    <property type="entry name" value="SSB"/>
    <property type="match status" value="1"/>
</dbReference>
<dbReference type="CDD" id="cd04496">
    <property type="entry name" value="SSB_OBF"/>
    <property type="match status" value="1"/>
</dbReference>
<comment type="subunit">
    <text evidence="2">Homotetramer.</text>
</comment>
<sequence>MAYSLNQVTLLGNVGSDPEIKQFSDGSLVAKLTLATTHSYKPKDSDDWVETVDWHTVQAYGSQAKTIASYVRKGHKLEIVGSIKNNNYTDDKEVKHYGYFIRVKEVILIEKISGKFAELPINQIQGAKPAEAEDSNREDVPF</sequence>
<gene>
    <name evidence="4" type="ORF">M5S25_09840</name>
</gene>
<evidence type="ECO:0000256" key="1">
    <source>
        <dbReference type="ARBA" id="ARBA00023125"/>
    </source>
</evidence>
<dbReference type="InterPro" id="IPR000424">
    <property type="entry name" value="Primosome_PriB/ssb"/>
</dbReference>
<keyword evidence="5" id="KW-1185">Reference proteome</keyword>
<dbReference type="HAMAP" id="MF_00984">
    <property type="entry name" value="SSB"/>
    <property type="match status" value="1"/>
</dbReference>
<accession>A0ABU7QSG5</accession>
<dbReference type="Proteomes" id="UP001352533">
    <property type="component" value="Unassembled WGS sequence"/>
</dbReference>
<dbReference type="PANTHER" id="PTHR10302:SF0">
    <property type="entry name" value="SINGLE-STRANDED DNA-BINDING PROTEIN, MITOCHONDRIAL"/>
    <property type="match status" value="1"/>
</dbReference>
<reference evidence="4 5" key="1">
    <citation type="journal article" date="2022" name="Front. Microbiol.">
        <title>Commensal bacteria contribute to the growth of multidrug-resistant Avibacterium paragallinarum in chickens.</title>
        <authorList>
            <person name="Zhu J."/>
            <person name="Chen Y."/>
            <person name="Wu Y."/>
            <person name="Wang Y."/>
            <person name="Zhu K."/>
        </authorList>
    </citation>
    <scope>NUCLEOTIDE SEQUENCE [LARGE SCALE GENOMIC DNA]</scope>
    <source>
        <strain evidence="4 5">AV12</strain>
    </source>
</reference>
<dbReference type="PROSITE" id="PS50935">
    <property type="entry name" value="SSB"/>
    <property type="match status" value="1"/>
</dbReference>
<evidence type="ECO:0000256" key="3">
    <source>
        <dbReference type="PIRNR" id="PIRNR002070"/>
    </source>
</evidence>
<dbReference type="InterPro" id="IPR011344">
    <property type="entry name" value="ssDNA-bd"/>
</dbReference>
<comment type="caution">
    <text evidence="2">Lacks conserved residue(s) required for the propagation of feature annotation.</text>
</comment>
<dbReference type="NCBIfam" id="TIGR00621">
    <property type="entry name" value="ssb"/>
    <property type="match status" value="1"/>
</dbReference>
<dbReference type="RefSeq" id="WP_194751875.1">
    <property type="nucleotide sequence ID" value="NZ_JACEWB010000025.1"/>
</dbReference>
<dbReference type="InterPro" id="IPR012340">
    <property type="entry name" value="NA-bd_OB-fold"/>
</dbReference>
<evidence type="ECO:0000313" key="5">
    <source>
        <dbReference type="Proteomes" id="UP001352533"/>
    </source>
</evidence>
<keyword evidence="1 2" id="KW-0238">DNA-binding</keyword>
<proteinExistence type="inferred from homology"/>
<name>A0ABU7QSG5_AVIPA</name>
<evidence type="ECO:0000313" key="4">
    <source>
        <dbReference type="EMBL" id="MEE6113489.1"/>
    </source>
</evidence>
<dbReference type="EMBL" id="JAMDKS010000025">
    <property type="protein sequence ID" value="MEE6113489.1"/>
    <property type="molecule type" value="Genomic_DNA"/>
</dbReference>
<dbReference type="Gene3D" id="2.40.50.140">
    <property type="entry name" value="Nucleic acid-binding proteins"/>
    <property type="match status" value="1"/>
</dbReference>
<dbReference type="PANTHER" id="PTHR10302">
    <property type="entry name" value="SINGLE-STRANDED DNA-BINDING PROTEIN"/>
    <property type="match status" value="1"/>
</dbReference>
<protein>
    <recommendedName>
        <fullName evidence="2 3">Single-stranded DNA-binding protein</fullName>
        <shortName evidence="2">SSB</shortName>
    </recommendedName>
</protein>
<comment type="caution">
    <text evidence="4">The sequence shown here is derived from an EMBL/GenBank/DDBJ whole genome shotgun (WGS) entry which is preliminary data.</text>
</comment>
<evidence type="ECO:0000256" key="2">
    <source>
        <dbReference type="HAMAP-Rule" id="MF_00984"/>
    </source>
</evidence>
<dbReference type="SUPFAM" id="SSF50249">
    <property type="entry name" value="Nucleic acid-binding proteins"/>
    <property type="match status" value="1"/>
</dbReference>